<feature type="signal peptide" evidence="1">
    <location>
        <begin position="1"/>
        <end position="25"/>
    </location>
</feature>
<accession>A0A0P1ISC1</accession>
<organism evidence="3 4">
    <name type="scientific">Cognatishimia activa</name>
    <dbReference type="NCBI Taxonomy" id="1715691"/>
    <lineage>
        <taxon>Bacteria</taxon>
        <taxon>Pseudomonadati</taxon>
        <taxon>Pseudomonadota</taxon>
        <taxon>Alphaproteobacteria</taxon>
        <taxon>Rhodobacterales</taxon>
        <taxon>Paracoccaceae</taxon>
        <taxon>Cognatishimia</taxon>
    </lineage>
</organism>
<dbReference type="RefSeq" id="WP_058315389.1">
    <property type="nucleotide sequence ID" value="NZ_CYTO01000009.1"/>
</dbReference>
<evidence type="ECO:0000259" key="2">
    <source>
        <dbReference type="Pfam" id="PF09917"/>
    </source>
</evidence>
<dbReference type="PANTHER" id="PTHR36919">
    <property type="entry name" value="BLR1215 PROTEIN"/>
    <property type="match status" value="1"/>
</dbReference>
<feature type="domain" description="DUF2147" evidence="2">
    <location>
        <begin position="28"/>
        <end position="133"/>
    </location>
</feature>
<keyword evidence="4" id="KW-1185">Reference proteome</keyword>
<dbReference type="EMBL" id="CYUE01000020">
    <property type="protein sequence ID" value="CUK26508.1"/>
    <property type="molecule type" value="Genomic_DNA"/>
</dbReference>
<evidence type="ECO:0000313" key="4">
    <source>
        <dbReference type="Proteomes" id="UP000051184"/>
    </source>
</evidence>
<gene>
    <name evidence="3" type="ORF">TA5114_02320</name>
</gene>
<dbReference type="Proteomes" id="UP000051184">
    <property type="component" value="Unassembled WGS sequence"/>
</dbReference>
<evidence type="ECO:0000313" key="3">
    <source>
        <dbReference type="EMBL" id="CUK26508.1"/>
    </source>
</evidence>
<sequence length="135" mass="13857">MKRAILSTVMAGAMSVAATFAIADAASGTWKTEPGDTGGYLHVNVAPCGASICGTIAKAFEASGAALGDYEHLGKKMIWDMKAAGDGSYSGGKIWAADKDKTYKSKMSLSGNKLTVKGCVAGGAICRGQTWSRVN</sequence>
<dbReference type="Pfam" id="PF09917">
    <property type="entry name" value="DUF2147"/>
    <property type="match status" value="1"/>
</dbReference>
<protein>
    <recommendedName>
        <fullName evidence="2">DUF2147 domain-containing protein</fullName>
    </recommendedName>
</protein>
<dbReference type="OrthoDB" id="9811671at2"/>
<dbReference type="Gene3D" id="2.40.128.520">
    <property type="match status" value="1"/>
</dbReference>
<keyword evidence="1" id="KW-0732">Signal</keyword>
<feature type="chain" id="PRO_5006065559" description="DUF2147 domain-containing protein" evidence="1">
    <location>
        <begin position="26"/>
        <end position="135"/>
    </location>
</feature>
<name>A0A0P1ISC1_9RHOB</name>
<dbReference type="InterPro" id="IPR019223">
    <property type="entry name" value="DUF2147"/>
</dbReference>
<evidence type="ECO:0000256" key="1">
    <source>
        <dbReference type="SAM" id="SignalP"/>
    </source>
</evidence>
<reference evidence="4" key="1">
    <citation type="submission" date="2015-09" db="EMBL/GenBank/DDBJ databases">
        <authorList>
            <person name="Rodrigo-Torres Lidia"/>
            <person name="Arahal R.David."/>
        </authorList>
    </citation>
    <scope>NUCLEOTIDE SEQUENCE [LARGE SCALE GENOMIC DNA]</scope>
    <source>
        <strain evidence="4">CECT 5114</strain>
    </source>
</reference>
<dbReference type="AlphaFoldDB" id="A0A0P1ISC1"/>
<dbReference type="PANTHER" id="PTHR36919:SF2">
    <property type="entry name" value="BLL6627 PROTEIN"/>
    <property type="match status" value="1"/>
</dbReference>
<proteinExistence type="predicted"/>